<dbReference type="Proteomes" id="UP000287166">
    <property type="component" value="Unassembled WGS sequence"/>
</dbReference>
<keyword evidence="2" id="KW-1185">Reference proteome</keyword>
<comment type="caution">
    <text evidence="1">The sequence shown here is derived from an EMBL/GenBank/DDBJ whole genome shotgun (WGS) entry which is preliminary data.</text>
</comment>
<dbReference type="GeneID" id="38786213"/>
<sequence length="100" mass="11173">MDHLSHPQQITLAPSADYLLDLAFTFVEIALVILTTTMVDIPSPVYNLAIMLSRTAVQPALAALSKFWMTHVLHRVARSKMVPPSKLMKVAAAFEVDLWR</sequence>
<name>A0A401H4C3_9APHY</name>
<organism evidence="1 2">
    <name type="scientific">Sparassis crispa</name>
    <dbReference type="NCBI Taxonomy" id="139825"/>
    <lineage>
        <taxon>Eukaryota</taxon>
        <taxon>Fungi</taxon>
        <taxon>Dikarya</taxon>
        <taxon>Basidiomycota</taxon>
        <taxon>Agaricomycotina</taxon>
        <taxon>Agaricomycetes</taxon>
        <taxon>Polyporales</taxon>
        <taxon>Sparassidaceae</taxon>
        <taxon>Sparassis</taxon>
    </lineage>
</organism>
<dbReference type="RefSeq" id="XP_027620209.1">
    <property type="nucleotide sequence ID" value="XM_027764408.1"/>
</dbReference>
<proteinExistence type="predicted"/>
<gene>
    <name evidence="1" type="ORF">SCP_1503040</name>
</gene>
<dbReference type="InParanoid" id="A0A401H4C3"/>
<reference evidence="1 2" key="1">
    <citation type="journal article" date="2018" name="Sci. Rep.">
        <title>Genome sequence of the cauliflower mushroom Sparassis crispa (Hanabiratake) and its association with beneficial usage.</title>
        <authorList>
            <person name="Kiyama R."/>
            <person name="Furutani Y."/>
            <person name="Kawaguchi K."/>
            <person name="Nakanishi T."/>
        </authorList>
    </citation>
    <scope>NUCLEOTIDE SEQUENCE [LARGE SCALE GENOMIC DNA]</scope>
</reference>
<evidence type="ECO:0000313" key="1">
    <source>
        <dbReference type="EMBL" id="GBE89296.1"/>
    </source>
</evidence>
<dbReference type="AlphaFoldDB" id="A0A401H4C3"/>
<accession>A0A401H4C3</accession>
<protein>
    <submittedName>
        <fullName evidence="1">Uncharacterized protein</fullName>
    </submittedName>
</protein>
<dbReference type="EMBL" id="BFAD01000015">
    <property type="protein sequence ID" value="GBE89296.1"/>
    <property type="molecule type" value="Genomic_DNA"/>
</dbReference>
<evidence type="ECO:0000313" key="2">
    <source>
        <dbReference type="Proteomes" id="UP000287166"/>
    </source>
</evidence>